<reference evidence="1 2" key="1">
    <citation type="journal article" date="2023" name="Plants (Basel)">
        <title>Bridging the Gap: Combining Genomics and Transcriptomics Approaches to Understand Stylosanthes scabra, an Orphan Legume from the Brazilian Caatinga.</title>
        <authorList>
            <person name="Ferreira-Neto J.R.C."/>
            <person name="da Silva M.D."/>
            <person name="Binneck E."/>
            <person name="de Melo N.F."/>
            <person name="da Silva R.H."/>
            <person name="de Melo A.L.T.M."/>
            <person name="Pandolfi V."/>
            <person name="Bustamante F.O."/>
            <person name="Brasileiro-Vidal A.C."/>
            <person name="Benko-Iseppon A.M."/>
        </authorList>
    </citation>
    <scope>NUCLEOTIDE SEQUENCE [LARGE SCALE GENOMIC DNA]</scope>
    <source>
        <tissue evidence="1">Leaves</tissue>
    </source>
</reference>
<dbReference type="EMBL" id="JASCZI010273391">
    <property type="protein sequence ID" value="MED6224760.1"/>
    <property type="molecule type" value="Genomic_DNA"/>
</dbReference>
<evidence type="ECO:0000313" key="2">
    <source>
        <dbReference type="Proteomes" id="UP001341840"/>
    </source>
</evidence>
<comment type="caution">
    <text evidence="1">The sequence shown here is derived from an EMBL/GenBank/DDBJ whole genome shotgun (WGS) entry which is preliminary data.</text>
</comment>
<keyword evidence="2" id="KW-1185">Reference proteome</keyword>
<proteinExistence type="predicted"/>
<protein>
    <submittedName>
        <fullName evidence="1">Uncharacterized protein</fullName>
    </submittedName>
</protein>
<dbReference type="Proteomes" id="UP001341840">
    <property type="component" value="Unassembled WGS sequence"/>
</dbReference>
<sequence>MRSIESPLDKVVRAASPAVLCGGVMDKYLNMVKELRKGGVECSMWRLTLEGEIVELQVSPRRFYSPWWPNKWYQSYGSVDVNS</sequence>
<gene>
    <name evidence="1" type="ORF">PIB30_087292</name>
</gene>
<evidence type="ECO:0000313" key="1">
    <source>
        <dbReference type="EMBL" id="MED6224760.1"/>
    </source>
</evidence>
<organism evidence="1 2">
    <name type="scientific">Stylosanthes scabra</name>
    <dbReference type="NCBI Taxonomy" id="79078"/>
    <lineage>
        <taxon>Eukaryota</taxon>
        <taxon>Viridiplantae</taxon>
        <taxon>Streptophyta</taxon>
        <taxon>Embryophyta</taxon>
        <taxon>Tracheophyta</taxon>
        <taxon>Spermatophyta</taxon>
        <taxon>Magnoliopsida</taxon>
        <taxon>eudicotyledons</taxon>
        <taxon>Gunneridae</taxon>
        <taxon>Pentapetalae</taxon>
        <taxon>rosids</taxon>
        <taxon>fabids</taxon>
        <taxon>Fabales</taxon>
        <taxon>Fabaceae</taxon>
        <taxon>Papilionoideae</taxon>
        <taxon>50 kb inversion clade</taxon>
        <taxon>dalbergioids sensu lato</taxon>
        <taxon>Dalbergieae</taxon>
        <taxon>Pterocarpus clade</taxon>
        <taxon>Stylosanthes</taxon>
    </lineage>
</organism>
<accession>A0ABU6ZS27</accession>
<name>A0ABU6ZS27_9FABA</name>